<keyword evidence="2" id="KW-1185">Reference proteome</keyword>
<evidence type="ECO:0000313" key="2">
    <source>
        <dbReference type="Proteomes" id="UP000324222"/>
    </source>
</evidence>
<comment type="caution">
    <text evidence="1">The sequence shown here is derived from an EMBL/GenBank/DDBJ whole genome shotgun (WGS) entry which is preliminary data.</text>
</comment>
<dbReference type="AlphaFoldDB" id="A0A5B7DTJ5"/>
<accession>A0A5B7DTJ5</accession>
<reference evidence="1 2" key="1">
    <citation type="submission" date="2019-05" db="EMBL/GenBank/DDBJ databases">
        <title>Another draft genome of Portunus trituberculatus and its Hox gene families provides insights of decapod evolution.</title>
        <authorList>
            <person name="Jeong J.-H."/>
            <person name="Song I."/>
            <person name="Kim S."/>
            <person name="Choi T."/>
            <person name="Kim D."/>
            <person name="Ryu S."/>
            <person name="Kim W."/>
        </authorList>
    </citation>
    <scope>NUCLEOTIDE SEQUENCE [LARGE SCALE GENOMIC DNA]</scope>
    <source>
        <tissue evidence="1">Muscle</tissue>
    </source>
</reference>
<dbReference type="Proteomes" id="UP000324222">
    <property type="component" value="Unassembled WGS sequence"/>
</dbReference>
<organism evidence="1 2">
    <name type="scientific">Portunus trituberculatus</name>
    <name type="common">Swimming crab</name>
    <name type="synonym">Neptunus trituberculatus</name>
    <dbReference type="NCBI Taxonomy" id="210409"/>
    <lineage>
        <taxon>Eukaryota</taxon>
        <taxon>Metazoa</taxon>
        <taxon>Ecdysozoa</taxon>
        <taxon>Arthropoda</taxon>
        <taxon>Crustacea</taxon>
        <taxon>Multicrustacea</taxon>
        <taxon>Malacostraca</taxon>
        <taxon>Eumalacostraca</taxon>
        <taxon>Eucarida</taxon>
        <taxon>Decapoda</taxon>
        <taxon>Pleocyemata</taxon>
        <taxon>Brachyura</taxon>
        <taxon>Eubrachyura</taxon>
        <taxon>Portunoidea</taxon>
        <taxon>Portunidae</taxon>
        <taxon>Portuninae</taxon>
        <taxon>Portunus</taxon>
    </lineage>
</organism>
<gene>
    <name evidence="1" type="ORF">E2C01_018067</name>
</gene>
<protein>
    <submittedName>
        <fullName evidence="1">Uncharacterized protein</fullName>
    </submittedName>
</protein>
<name>A0A5B7DTJ5_PORTR</name>
<proteinExistence type="predicted"/>
<sequence length="70" mass="7590">MPVVMVVGGCVGNASGCDSDDNGEVKAVLVVVRMVKKVVIVVRMVKKVVIVVRMVKKVVIVLVMSVYWEC</sequence>
<evidence type="ECO:0000313" key="1">
    <source>
        <dbReference type="EMBL" id="MPC24972.1"/>
    </source>
</evidence>
<dbReference type="EMBL" id="VSRR010001397">
    <property type="protein sequence ID" value="MPC24972.1"/>
    <property type="molecule type" value="Genomic_DNA"/>
</dbReference>